<dbReference type="EC" id="2.7.11.1" evidence="2"/>
<dbReference type="Gene3D" id="1.10.510.10">
    <property type="entry name" value="Transferase(Phosphotransferase) domain 1"/>
    <property type="match status" value="1"/>
</dbReference>
<evidence type="ECO:0000313" key="13">
    <source>
        <dbReference type="EMBL" id="WEL19981.1"/>
    </source>
</evidence>
<gene>
    <name evidence="13" type="primary">rio1</name>
    <name evidence="13" type="ORF">SVXNc_0988</name>
</gene>
<keyword evidence="14" id="KW-1185">Reference proteome</keyword>
<evidence type="ECO:0000256" key="10">
    <source>
        <dbReference type="ARBA" id="ARBA00047899"/>
    </source>
</evidence>
<evidence type="ECO:0000256" key="5">
    <source>
        <dbReference type="ARBA" id="ARBA00022723"/>
    </source>
</evidence>
<dbReference type="InterPro" id="IPR000719">
    <property type="entry name" value="Prot_kinase_dom"/>
</dbReference>
<dbReference type="InterPro" id="IPR011009">
    <property type="entry name" value="Kinase-like_dom_sf"/>
</dbReference>
<keyword evidence="3 13" id="KW-0723">Serine/threonine-protein kinase</keyword>
<evidence type="ECO:0000256" key="8">
    <source>
        <dbReference type="ARBA" id="ARBA00022840"/>
    </source>
</evidence>
<dbReference type="InterPro" id="IPR051272">
    <property type="entry name" value="RIO-type_Ser/Thr_kinase"/>
</dbReference>
<accession>A0ABY8CFH9</accession>
<evidence type="ECO:0000256" key="1">
    <source>
        <dbReference type="ARBA" id="ARBA00009196"/>
    </source>
</evidence>
<evidence type="ECO:0000256" key="2">
    <source>
        <dbReference type="ARBA" id="ARBA00012513"/>
    </source>
</evidence>
<dbReference type="RefSeq" id="WP_347721810.1">
    <property type="nucleotide sequence ID" value="NZ_CP104395.1"/>
</dbReference>
<evidence type="ECO:0000313" key="14">
    <source>
        <dbReference type="Proteomes" id="UP001218034"/>
    </source>
</evidence>
<evidence type="ECO:0000256" key="4">
    <source>
        <dbReference type="ARBA" id="ARBA00022679"/>
    </source>
</evidence>
<dbReference type="GO" id="GO:0004674">
    <property type="term" value="F:protein serine/threonine kinase activity"/>
    <property type="evidence" value="ECO:0007669"/>
    <property type="project" value="UniProtKB-KW"/>
</dbReference>
<dbReference type="EMBL" id="CP104395">
    <property type="protein sequence ID" value="WEL19981.1"/>
    <property type="molecule type" value="Genomic_DNA"/>
</dbReference>
<evidence type="ECO:0000256" key="9">
    <source>
        <dbReference type="ARBA" id="ARBA00022842"/>
    </source>
</evidence>
<evidence type="ECO:0000259" key="12">
    <source>
        <dbReference type="PROSITE" id="PS50011"/>
    </source>
</evidence>
<dbReference type="SUPFAM" id="SSF56112">
    <property type="entry name" value="Protein kinase-like (PK-like)"/>
    <property type="match status" value="1"/>
</dbReference>
<comment type="similarity">
    <text evidence="1">Belongs to the protein kinase superfamily. RIO-type Ser/Thr kinase family.</text>
</comment>
<dbReference type="PROSITE" id="PS50011">
    <property type="entry name" value="PROTEIN_KINASE_DOM"/>
    <property type="match status" value="1"/>
</dbReference>
<feature type="domain" description="Protein kinase" evidence="12">
    <location>
        <begin position="48"/>
        <end position="251"/>
    </location>
</feature>
<reference evidence="13 14" key="1">
    <citation type="submission" date="2022-09" db="EMBL/GenBank/DDBJ databases">
        <title>Xylan utilization by haloarchaea-nanohaloarchaea associations.</title>
        <authorList>
            <person name="Yakimov M."/>
        </authorList>
    </citation>
    <scope>NUCLEOTIDE SEQUENCE [LARGE SCALE GENOMIC DNA]</scope>
    <source>
        <strain evidence="13 14">SVXNc</strain>
    </source>
</reference>
<dbReference type="Pfam" id="PF01163">
    <property type="entry name" value="RIO1"/>
    <property type="match status" value="1"/>
</dbReference>
<dbReference type="InterPro" id="IPR018934">
    <property type="entry name" value="RIO_dom"/>
</dbReference>
<keyword evidence="9" id="KW-0460">Magnesium</keyword>
<dbReference type="Gene3D" id="3.30.200.20">
    <property type="entry name" value="Phosphorylase Kinase, domain 1"/>
    <property type="match status" value="1"/>
</dbReference>
<keyword evidence="5" id="KW-0479">Metal-binding</keyword>
<proteinExistence type="inferred from homology"/>
<keyword evidence="6" id="KW-0547">Nucleotide-binding</keyword>
<dbReference type="GeneID" id="90590426"/>
<protein>
    <recommendedName>
        <fullName evidence="2">non-specific serine/threonine protein kinase</fullName>
        <ecNumber evidence="2">2.7.11.1</ecNumber>
    </recommendedName>
</protein>
<evidence type="ECO:0000256" key="11">
    <source>
        <dbReference type="ARBA" id="ARBA00048679"/>
    </source>
</evidence>
<dbReference type="PROSITE" id="PS01245">
    <property type="entry name" value="RIO1"/>
    <property type="match status" value="1"/>
</dbReference>
<dbReference type="InterPro" id="IPR008266">
    <property type="entry name" value="Tyr_kinase_AS"/>
</dbReference>
<dbReference type="Proteomes" id="UP001218034">
    <property type="component" value="Chromosome"/>
</dbReference>
<dbReference type="SMART" id="SM00090">
    <property type="entry name" value="RIO"/>
    <property type="match status" value="1"/>
</dbReference>
<comment type="catalytic activity">
    <reaction evidence="11">
        <text>L-seryl-[protein] + ATP = O-phospho-L-seryl-[protein] + ADP + H(+)</text>
        <dbReference type="Rhea" id="RHEA:17989"/>
        <dbReference type="Rhea" id="RHEA-COMP:9863"/>
        <dbReference type="Rhea" id="RHEA-COMP:11604"/>
        <dbReference type="ChEBI" id="CHEBI:15378"/>
        <dbReference type="ChEBI" id="CHEBI:29999"/>
        <dbReference type="ChEBI" id="CHEBI:30616"/>
        <dbReference type="ChEBI" id="CHEBI:83421"/>
        <dbReference type="ChEBI" id="CHEBI:456216"/>
        <dbReference type="EC" id="2.7.11.1"/>
    </reaction>
</comment>
<dbReference type="PROSITE" id="PS00109">
    <property type="entry name" value="PROTEIN_KINASE_TYR"/>
    <property type="match status" value="1"/>
</dbReference>
<dbReference type="InterPro" id="IPR018935">
    <property type="entry name" value="RIO_kinase_CS"/>
</dbReference>
<organism evidence="13 14">
    <name type="scientific">Candidatus Nanohalococcus occultus</name>
    <dbReference type="NCBI Taxonomy" id="2978047"/>
    <lineage>
        <taxon>Archaea</taxon>
        <taxon>Candidatus Nanohalarchaeota</taxon>
        <taxon>Candidatus Nanohalarchaeota incertae sedis</taxon>
        <taxon>Candidatus Nanohalococcus</taxon>
    </lineage>
</organism>
<dbReference type="CDD" id="cd05145">
    <property type="entry name" value="RIO1_like"/>
    <property type="match status" value="1"/>
</dbReference>
<evidence type="ECO:0000256" key="7">
    <source>
        <dbReference type="ARBA" id="ARBA00022777"/>
    </source>
</evidence>
<sequence length="251" mass="29617">MEREFERRWQEKSRRMFDNSEAKKAFDNVFDHYTKKALMKLSDRGVLSQLYGTIESGKESKVFLADTPDGERVLVKIYMTRAGGFREMEQYLRGDPRFESFKSDRRSIIEEWCKKEYRNLQKAQDVVKCPKPIATEKNILVMEFIGQDFSPFPKLKEVEIENPELGWKKTKKAIKKLWEEQKLVHGDLSEYNILVTDEPALAWIDFSQGVHRTHPRAKELLERDIQNTAKFFRSQGAETDEQNFYNSLISD</sequence>
<keyword evidence="7 13" id="KW-0418">Kinase</keyword>
<keyword evidence="8" id="KW-0067">ATP-binding</keyword>
<dbReference type="PANTHER" id="PTHR45723">
    <property type="entry name" value="SERINE/THREONINE-PROTEIN KINASE RIO1"/>
    <property type="match status" value="1"/>
</dbReference>
<name>A0ABY8CFH9_9ARCH</name>
<comment type="catalytic activity">
    <reaction evidence="10">
        <text>L-threonyl-[protein] + ATP = O-phospho-L-threonyl-[protein] + ADP + H(+)</text>
        <dbReference type="Rhea" id="RHEA:46608"/>
        <dbReference type="Rhea" id="RHEA-COMP:11060"/>
        <dbReference type="Rhea" id="RHEA-COMP:11605"/>
        <dbReference type="ChEBI" id="CHEBI:15378"/>
        <dbReference type="ChEBI" id="CHEBI:30013"/>
        <dbReference type="ChEBI" id="CHEBI:30616"/>
        <dbReference type="ChEBI" id="CHEBI:61977"/>
        <dbReference type="ChEBI" id="CHEBI:456216"/>
        <dbReference type="EC" id="2.7.11.1"/>
    </reaction>
</comment>
<evidence type="ECO:0000256" key="3">
    <source>
        <dbReference type="ARBA" id="ARBA00022527"/>
    </source>
</evidence>
<keyword evidence="4 13" id="KW-0808">Transferase</keyword>
<evidence type="ECO:0000256" key="6">
    <source>
        <dbReference type="ARBA" id="ARBA00022741"/>
    </source>
</evidence>
<dbReference type="InterPro" id="IPR000687">
    <property type="entry name" value="RIO_kinase"/>
</dbReference>